<gene>
    <name evidence="1" type="ORF">MANES_10G126732v8</name>
</gene>
<comment type="caution">
    <text evidence="1">The sequence shown here is derived from an EMBL/GenBank/DDBJ whole genome shotgun (WGS) entry which is preliminary data.</text>
</comment>
<keyword evidence="2" id="KW-1185">Reference proteome</keyword>
<reference evidence="2" key="1">
    <citation type="journal article" date="2016" name="Nat. Biotechnol.">
        <title>Sequencing wild and cultivated cassava and related species reveals extensive interspecific hybridization and genetic diversity.</title>
        <authorList>
            <person name="Bredeson J.V."/>
            <person name="Lyons J.B."/>
            <person name="Prochnik S.E."/>
            <person name="Wu G.A."/>
            <person name="Ha C.M."/>
            <person name="Edsinger-Gonzales E."/>
            <person name="Grimwood J."/>
            <person name="Schmutz J."/>
            <person name="Rabbi I.Y."/>
            <person name="Egesi C."/>
            <person name="Nauluvula P."/>
            <person name="Lebot V."/>
            <person name="Ndunguru J."/>
            <person name="Mkamilo G."/>
            <person name="Bart R.S."/>
            <person name="Setter T.L."/>
            <person name="Gleadow R.M."/>
            <person name="Kulakow P."/>
            <person name="Ferguson M.E."/>
            <person name="Rounsley S."/>
            <person name="Rokhsar D.S."/>
        </authorList>
    </citation>
    <scope>NUCLEOTIDE SEQUENCE [LARGE SCALE GENOMIC DNA]</scope>
    <source>
        <strain evidence="2">cv. AM560-2</strain>
    </source>
</reference>
<sequence length="219" mass="24830">MKFLRTTRSRLRFGYHFPGRVLLACLARHLLTLKSRVLLSLNSSSSVGVTQAFFHHSSMDATSSTPPCKYDVFISFRGKDIRGGFLSHLFDALQRKQINPFMDENLRKGEEISPALLETIQDSYVSIVVFSQNYADSPWCLDELVKILECKEILGQLVLPIFYHVDPTDVQDLIGNFGEAFAVAKHGEEVKGCLDKADKWRRALMEISNLSGWDSKKIK</sequence>
<evidence type="ECO:0000313" key="2">
    <source>
        <dbReference type="Proteomes" id="UP000091857"/>
    </source>
</evidence>
<dbReference type="Proteomes" id="UP000091857">
    <property type="component" value="Chromosome 10"/>
</dbReference>
<name>A0ACB7H2B5_MANES</name>
<dbReference type="EMBL" id="CM004396">
    <property type="protein sequence ID" value="KAG8646124.1"/>
    <property type="molecule type" value="Genomic_DNA"/>
</dbReference>
<proteinExistence type="predicted"/>
<accession>A0ACB7H2B5</accession>
<protein>
    <submittedName>
        <fullName evidence="1">Uncharacterized protein</fullName>
    </submittedName>
</protein>
<evidence type="ECO:0000313" key="1">
    <source>
        <dbReference type="EMBL" id="KAG8646124.1"/>
    </source>
</evidence>
<organism evidence="1 2">
    <name type="scientific">Manihot esculenta</name>
    <name type="common">Cassava</name>
    <name type="synonym">Jatropha manihot</name>
    <dbReference type="NCBI Taxonomy" id="3983"/>
    <lineage>
        <taxon>Eukaryota</taxon>
        <taxon>Viridiplantae</taxon>
        <taxon>Streptophyta</taxon>
        <taxon>Embryophyta</taxon>
        <taxon>Tracheophyta</taxon>
        <taxon>Spermatophyta</taxon>
        <taxon>Magnoliopsida</taxon>
        <taxon>eudicotyledons</taxon>
        <taxon>Gunneridae</taxon>
        <taxon>Pentapetalae</taxon>
        <taxon>rosids</taxon>
        <taxon>fabids</taxon>
        <taxon>Malpighiales</taxon>
        <taxon>Euphorbiaceae</taxon>
        <taxon>Crotonoideae</taxon>
        <taxon>Manihoteae</taxon>
        <taxon>Manihot</taxon>
    </lineage>
</organism>